<keyword evidence="2" id="KW-1185">Reference proteome</keyword>
<protein>
    <submittedName>
        <fullName evidence="1">Uncharacterized protein</fullName>
    </submittedName>
</protein>
<name>A0ABT1TER3_9GAMM</name>
<comment type="caution">
    <text evidence="1">The sequence shown here is derived from an EMBL/GenBank/DDBJ whole genome shotgun (WGS) entry which is preliminary data.</text>
</comment>
<gene>
    <name evidence="1" type="ORF">NP590_06545</name>
</gene>
<dbReference type="EMBL" id="JANIBJ010000009">
    <property type="protein sequence ID" value="MCQ8103758.1"/>
    <property type="molecule type" value="Genomic_DNA"/>
</dbReference>
<proteinExistence type="predicted"/>
<evidence type="ECO:0000313" key="2">
    <source>
        <dbReference type="Proteomes" id="UP001524499"/>
    </source>
</evidence>
<dbReference type="Proteomes" id="UP001524499">
    <property type="component" value="Unassembled WGS sequence"/>
</dbReference>
<reference evidence="1 2" key="1">
    <citation type="submission" date="2022-07" db="EMBL/GenBank/DDBJ databases">
        <title>Methylomonas rivi sp. nov., Methylomonas rosea sp. nov., Methylomonas aureus sp. nov. and Methylomonas subterranea sp. nov., four novel methanotrophs isolated from a freshwater creek and the deep terrestrial subsurface.</title>
        <authorList>
            <person name="Abin C."/>
            <person name="Sankaranarayanan K."/>
            <person name="Garner C."/>
            <person name="Sindelar R."/>
            <person name="Kotary K."/>
            <person name="Garner R."/>
            <person name="Barclay S."/>
            <person name="Lawson P."/>
            <person name="Krumholz L."/>
        </authorList>
    </citation>
    <scope>NUCLEOTIDE SEQUENCE [LARGE SCALE GENOMIC DNA]</scope>
    <source>
        <strain evidence="1 2">SURF-2</strain>
    </source>
</reference>
<sequence length="159" mass="17611">MSDFTSRPVLTNHRRLMILCLFSSCLHISGVYAIERIDQEELDHWVPVSDDELNAMRGGFVLPNGMNLEISVLRSVSINGVETLSSNISLPDNFNWVRNGSDNYGANLNLPALSDVIQNTLDNQLIQSVRVVNVELSHLQGMASNRGGMIVNHVVIPNL</sequence>
<accession>A0ABT1TER3</accession>
<evidence type="ECO:0000313" key="1">
    <source>
        <dbReference type="EMBL" id="MCQ8103758.1"/>
    </source>
</evidence>
<organism evidence="1 2">
    <name type="scientific">Methylomonas subterranea</name>
    <dbReference type="NCBI Taxonomy" id="2952225"/>
    <lineage>
        <taxon>Bacteria</taxon>
        <taxon>Pseudomonadati</taxon>
        <taxon>Pseudomonadota</taxon>
        <taxon>Gammaproteobacteria</taxon>
        <taxon>Methylococcales</taxon>
        <taxon>Methylococcaceae</taxon>
        <taxon>Methylomonas</taxon>
    </lineage>
</organism>
<dbReference type="RefSeq" id="WP_256601497.1">
    <property type="nucleotide sequence ID" value="NZ_JANIBJ010000009.1"/>
</dbReference>